<evidence type="ECO:0000256" key="1">
    <source>
        <dbReference type="SAM" id="MobiDB-lite"/>
    </source>
</evidence>
<name>E6VLK7_RHOPX</name>
<feature type="chain" id="PRO_5003213554" evidence="2">
    <location>
        <begin position="30"/>
        <end position="193"/>
    </location>
</feature>
<feature type="compositionally biased region" description="Basic and acidic residues" evidence="1">
    <location>
        <begin position="92"/>
        <end position="120"/>
    </location>
</feature>
<dbReference type="KEGG" id="rpx:Rpdx1_0622"/>
<dbReference type="OrthoDB" id="8001261at2"/>
<feature type="signal peptide" evidence="2">
    <location>
        <begin position="1"/>
        <end position="29"/>
    </location>
</feature>
<organism evidence="3 4">
    <name type="scientific">Rhodopseudomonas palustris (strain DX-1)</name>
    <dbReference type="NCBI Taxonomy" id="652103"/>
    <lineage>
        <taxon>Bacteria</taxon>
        <taxon>Pseudomonadati</taxon>
        <taxon>Pseudomonadota</taxon>
        <taxon>Alphaproteobacteria</taxon>
        <taxon>Hyphomicrobiales</taxon>
        <taxon>Nitrobacteraceae</taxon>
        <taxon>Rhodopseudomonas</taxon>
    </lineage>
</organism>
<proteinExistence type="predicted"/>
<sequence precursor="true">MRVLKYETGAALLTAAALLTWSAATPAQAMTAQECSAKYQAAKADGTLDGQGWNDFRKAHCGAEAASGDSVAAEAKPSDAKPSDAKPAAAKPETKPDAKSDAKIDAKSDAKSGAKPDSKSRAKTAAAPAVQQGPAVYPTAIDAKFAQEKPTRARLHTCAQQWKANKAANTTGGLRWIQKGGGYWSECNKRLKG</sequence>
<protein>
    <submittedName>
        <fullName evidence="3">Uncharacterized protein</fullName>
    </submittedName>
</protein>
<feature type="region of interest" description="Disordered" evidence="1">
    <location>
        <begin position="68"/>
        <end position="131"/>
    </location>
</feature>
<reference evidence="3" key="1">
    <citation type="submission" date="2010-12" db="EMBL/GenBank/DDBJ databases">
        <title>Complete sequence of Rhodopseudomonas palustris DX-1.</title>
        <authorList>
            <consortium name="US DOE Joint Genome Institute"/>
            <person name="Lucas S."/>
            <person name="Copeland A."/>
            <person name="Lapidus A."/>
            <person name="Cheng J.-F."/>
            <person name="Goodwin L."/>
            <person name="Pitluck S."/>
            <person name="Misra M."/>
            <person name="Chertkov O."/>
            <person name="Detter J.C."/>
            <person name="Han C."/>
            <person name="Tapia R."/>
            <person name="Land M."/>
            <person name="Hauser L."/>
            <person name="Kyrpides N."/>
            <person name="Ivanova N."/>
            <person name="Ovchinnikova G."/>
            <person name="Logan B."/>
            <person name="Oda Y."/>
            <person name="Harwood C."/>
            <person name="Woyke T."/>
        </authorList>
    </citation>
    <scope>NUCLEOTIDE SEQUENCE [LARGE SCALE GENOMIC DNA]</scope>
    <source>
        <strain evidence="3">DX-1</strain>
    </source>
</reference>
<evidence type="ECO:0000256" key="2">
    <source>
        <dbReference type="SAM" id="SignalP"/>
    </source>
</evidence>
<gene>
    <name evidence="3" type="ordered locus">Rpdx1_0622</name>
</gene>
<evidence type="ECO:0000313" key="3">
    <source>
        <dbReference type="EMBL" id="ADU42260.1"/>
    </source>
</evidence>
<accession>E6VLK7</accession>
<dbReference type="AlphaFoldDB" id="E6VLK7"/>
<keyword evidence="2" id="KW-0732">Signal</keyword>
<dbReference type="EMBL" id="CP002418">
    <property type="protein sequence ID" value="ADU42260.1"/>
    <property type="molecule type" value="Genomic_DNA"/>
</dbReference>
<dbReference type="Proteomes" id="UP000001402">
    <property type="component" value="Chromosome"/>
</dbReference>
<dbReference type="eggNOG" id="ENOG5032SYQ">
    <property type="taxonomic scope" value="Bacteria"/>
</dbReference>
<dbReference type="BioCyc" id="RPAL652103:RPDX1_RS03100-MONOMER"/>
<dbReference type="STRING" id="652103.Rpdx1_0622"/>
<dbReference type="HOGENOM" id="CLU_088562_1_0_5"/>
<evidence type="ECO:0000313" key="4">
    <source>
        <dbReference type="Proteomes" id="UP000001402"/>
    </source>
</evidence>